<gene>
    <name evidence="1" type="ORF">L6452_11970</name>
</gene>
<evidence type="ECO:0000313" key="2">
    <source>
        <dbReference type="Proteomes" id="UP001055879"/>
    </source>
</evidence>
<reference evidence="2" key="1">
    <citation type="journal article" date="2022" name="Mol. Ecol. Resour.">
        <title>The genomes of chicory, endive, great burdock and yacon provide insights into Asteraceae palaeo-polyploidization history and plant inulin production.</title>
        <authorList>
            <person name="Fan W."/>
            <person name="Wang S."/>
            <person name="Wang H."/>
            <person name="Wang A."/>
            <person name="Jiang F."/>
            <person name="Liu H."/>
            <person name="Zhao H."/>
            <person name="Xu D."/>
            <person name="Zhang Y."/>
        </authorList>
    </citation>
    <scope>NUCLEOTIDE SEQUENCE [LARGE SCALE GENOMIC DNA]</scope>
    <source>
        <strain evidence="2">cv. Niubang</strain>
    </source>
</reference>
<keyword evidence="2" id="KW-1185">Reference proteome</keyword>
<reference evidence="1 2" key="2">
    <citation type="journal article" date="2022" name="Mol. Ecol. Resour.">
        <title>The genomes of chicory, endive, great burdock and yacon provide insights into Asteraceae paleo-polyploidization history and plant inulin production.</title>
        <authorList>
            <person name="Fan W."/>
            <person name="Wang S."/>
            <person name="Wang H."/>
            <person name="Wang A."/>
            <person name="Jiang F."/>
            <person name="Liu H."/>
            <person name="Zhao H."/>
            <person name="Xu D."/>
            <person name="Zhang Y."/>
        </authorList>
    </citation>
    <scope>NUCLEOTIDE SEQUENCE [LARGE SCALE GENOMIC DNA]</scope>
    <source>
        <strain evidence="2">cv. Niubang</strain>
    </source>
</reference>
<accession>A0ACB9DPS3</accession>
<evidence type="ECO:0000313" key="1">
    <source>
        <dbReference type="EMBL" id="KAI3748703.1"/>
    </source>
</evidence>
<sequence>MPSSSTHFYLTSRPTSIVLHETRIITMKRSHFFHKFNHYHPLPASLHFLFKTFSNLSSHLPSTNYHHHHHLISLISTTKTLKHLLQIHTQLIVSGFTQDNITNTHLIESYTLFKKINLARLVFNATPNPSVILWNSIVKAHIRSNQHQEAIVLYNKMLKTDSFAGQPDKYTYTFVLKACTQLLDIEEGILLHEEIVNRGFESDVFIGTGLVDMYCKCGDLVHAREVFDKMPNKDVVVWNAMIAGLSHSSDFAQVIEVIRSMQLQGGVEPNSVSLLNLFPAICKLSSVRLCKCIHGFVIRRNFPNAVANGLIDVYSKCKRTDLAYRVFELMQEPDDVSWGTLMAGFALKGCHYEVLELYDQMKNNHLKVNIVSVVSALSAAGETRDLEKGKMIHDCVKKNKFDSDIRVSTPLITMYAKCGELEKAQDLFRRLSGKDMVAWSAVIAAFAQSGYPEEALSLFRDMQYASFKPSMVTIVGVLPACAELCCKKLGKSLHCYAVKHNMDSDISIETSLVAMYAKSDDFTSAMLVFDRMVYKEVVAWNALINRYAQIGEADLAFKLFSGLQSSNVQPDPGTAVGVISAAAHLGDLNLGSSIHGLVTKYGFESDCNVNNALIDMYAKSQSLASAELLFGLTKSRDQVLWNVMIGAYMRHGDGQESVFTFHRMKSEGFRPSLVSLVSVLPAVAYLAAIKEGTALHADIIQLGYLSHTSVGNSLIDMYSKCGRLDYAETVFNEIKVKDTVSWNVILAGYALNGRGDRAFGFFLIMQENVVEIDPVSFVSVLSACRHAGLVEEGKNVFSSMKEKHHIEPKLEHYACMVDLLGRAGLFDETLALIESMPMDPDAGVWGGLLGACQMHCNVKVAELALDNLVKLEPGNQAHYVVLSSIYAESGRWADAKSLRMKMIEMGIKKTPGYSWINEKQDLRVLEG</sequence>
<proteinExistence type="predicted"/>
<organism evidence="1 2">
    <name type="scientific">Arctium lappa</name>
    <name type="common">Greater burdock</name>
    <name type="synonym">Lappa major</name>
    <dbReference type="NCBI Taxonomy" id="4217"/>
    <lineage>
        <taxon>Eukaryota</taxon>
        <taxon>Viridiplantae</taxon>
        <taxon>Streptophyta</taxon>
        <taxon>Embryophyta</taxon>
        <taxon>Tracheophyta</taxon>
        <taxon>Spermatophyta</taxon>
        <taxon>Magnoliopsida</taxon>
        <taxon>eudicotyledons</taxon>
        <taxon>Gunneridae</taxon>
        <taxon>Pentapetalae</taxon>
        <taxon>asterids</taxon>
        <taxon>campanulids</taxon>
        <taxon>Asterales</taxon>
        <taxon>Asteraceae</taxon>
        <taxon>Carduoideae</taxon>
        <taxon>Cardueae</taxon>
        <taxon>Arctiinae</taxon>
        <taxon>Arctium</taxon>
    </lineage>
</organism>
<name>A0ACB9DPS3_ARCLA</name>
<dbReference type="Proteomes" id="UP001055879">
    <property type="component" value="Linkage Group LG03"/>
</dbReference>
<dbReference type="EMBL" id="CM042049">
    <property type="protein sequence ID" value="KAI3748703.1"/>
    <property type="molecule type" value="Genomic_DNA"/>
</dbReference>
<comment type="caution">
    <text evidence="1">The sequence shown here is derived from an EMBL/GenBank/DDBJ whole genome shotgun (WGS) entry which is preliminary data.</text>
</comment>
<protein>
    <submittedName>
        <fullName evidence="1">Uncharacterized protein</fullName>
    </submittedName>
</protein>